<dbReference type="InterPro" id="IPR036965">
    <property type="entry name" value="Terpene_synth_N_sf"/>
</dbReference>
<accession>A0A7J6V0S6</accession>
<sequence>MAILCSSLMSSTPLVNLATKHHISVNSLYKQTIFSSQLSIPFIQNRIRKSLITACLPLDGKPDYQQILHRPGPADFPRSPWGSQDFGLSSSFDSFAEEIKIADLKKEVKSMMLSLAMNNTYQELDMIDKLQRLGIALSLPRRD</sequence>
<organism evidence="1 2">
    <name type="scientific">Thalictrum thalictroides</name>
    <name type="common">Rue-anemone</name>
    <name type="synonym">Anemone thalictroides</name>
    <dbReference type="NCBI Taxonomy" id="46969"/>
    <lineage>
        <taxon>Eukaryota</taxon>
        <taxon>Viridiplantae</taxon>
        <taxon>Streptophyta</taxon>
        <taxon>Embryophyta</taxon>
        <taxon>Tracheophyta</taxon>
        <taxon>Spermatophyta</taxon>
        <taxon>Magnoliopsida</taxon>
        <taxon>Ranunculales</taxon>
        <taxon>Ranunculaceae</taxon>
        <taxon>Thalictroideae</taxon>
        <taxon>Thalictrum</taxon>
    </lineage>
</organism>
<keyword evidence="2" id="KW-1185">Reference proteome</keyword>
<dbReference type="Gene3D" id="1.50.10.130">
    <property type="entry name" value="Terpene synthase, N-terminal domain"/>
    <property type="match status" value="1"/>
</dbReference>
<evidence type="ECO:0000313" key="2">
    <source>
        <dbReference type="Proteomes" id="UP000554482"/>
    </source>
</evidence>
<reference evidence="1 2" key="1">
    <citation type="submission" date="2020-06" db="EMBL/GenBank/DDBJ databases">
        <title>Transcriptomic and genomic resources for Thalictrum thalictroides and T. hernandezii: Facilitating candidate gene discovery in an emerging model plant lineage.</title>
        <authorList>
            <person name="Arias T."/>
            <person name="Riano-Pachon D.M."/>
            <person name="Di Stilio V.S."/>
        </authorList>
    </citation>
    <scope>NUCLEOTIDE SEQUENCE [LARGE SCALE GENOMIC DNA]</scope>
    <source>
        <strain evidence="2">cv. WT478/WT964</strain>
        <tissue evidence="1">Leaves</tissue>
    </source>
</reference>
<comment type="caution">
    <text evidence="1">The sequence shown here is derived from an EMBL/GenBank/DDBJ whole genome shotgun (WGS) entry which is preliminary data.</text>
</comment>
<evidence type="ECO:0000313" key="1">
    <source>
        <dbReference type="EMBL" id="KAF5178467.1"/>
    </source>
</evidence>
<dbReference type="GO" id="GO:0010333">
    <property type="term" value="F:terpene synthase activity"/>
    <property type="evidence" value="ECO:0007669"/>
    <property type="project" value="InterPro"/>
</dbReference>
<dbReference type="AlphaFoldDB" id="A0A7J6V0S6"/>
<dbReference type="SUPFAM" id="SSF48239">
    <property type="entry name" value="Terpenoid cyclases/Protein prenyltransferases"/>
    <property type="match status" value="1"/>
</dbReference>
<proteinExistence type="predicted"/>
<dbReference type="EMBL" id="JABWDY010040029">
    <property type="protein sequence ID" value="KAF5178467.1"/>
    <property type="molecule type" value="Genomic_DNA"/>
</dbReference>
<dbReference type="InterPro" id="IPR008930">
    <property type="entry name" value="Terpenoid_cyclase/PrenylTrfase"/>
</dbReference>
<dbReference type="Proteomes" id="UP000554482">
    <property type="component" value="Unassembled WGS sequence"/>
</dbReference>
<protein>
    <submittedName>
        <fullName evidence="1">Uncharacterized protein</fullName>
    </submittedName>
</protein>
<name>A0A7J6V0S6_THATH</name>
<gene>
    <name evidence="1" type="ORF">FRX31_031946</name>
</gene>